<dbReference type="GO" id="GO:1990281">
    <property type="term" value="C:efflux pump complex"/>
    <property type="evidence" value="ECO:0007669"/>
    <property type="project" value="TreeGrafter"/>
</dbReference>
<dbReference type="InterPro" id="IPR006143">
    <property type="entry name" value="RND_pump_MFP"/>
</dbReference>
<dbReference type="Pfam" id="PF26002">
    <property type="entry name" value="Beta-barrel_AprE"/>
    <property type="match status" value="1"/>
</dbReference>
<evidence type="ECO:0000259" key="6">
    <source>
        <dbReference type="Pfam" id="PF25917"/>
    </source>
</evidence>
<feature type="domain" description="Multidrug resistance protein MdtA-like barrel-sandwich hybrid" evidence="6">
    <location>
        <begin position="63"/>
        <end position="211"/>
    </location>
</feature>
<reference evidence="9 10" key="1">
    <citation type="submission" date="2017-06" db="EMBL/GenBank/DDBJ databases">
        <title>Description of Avrilella dinanensis gen. nov. sp. nov.</title>
        <authorList>
            <person name="Leyer C."/>
            <person name="Sassi M."/>
            <person name="Minet J."/>
            <person name="Kayal S."/>
            <person name="Cattoir V."/>
        </authorList>
    </citation>
    <scope>NUCLEOTIDE SEQUENCE [LARGE SCALE GENOMIC DNA]</scope>
    <source>
        <strain evidence="9 10">UR159</strain>
    </source>
</reference>
<protein>
    <submittedName>
        <fullName evidence="9">Efflux transporter periplasmic adaptor subunit</fullName>
    </submittedName>
</protein>
<evidence type="ECO:0000256" key="1">
    <source>
        <dbReference type="ARBA" id="ARBA00004196"/>
    </source>
</evidence>
<dbReference type="SUPFAM" id="SSF111369">
    <property type="entry name" value="HlyD-like secretion proteins"/>
    <property type="match status" value="1"/>
</dbReference>
<dbReference type="Gene3D" id="2.40.30.170">
    <property type="match status" value="1"/>
</dbReference>
<dbReference type="PANTHER" id="PTHR30469">
    <property type="entry name" value="MULTIDRUG RESISTANCE PROTEIN MDTA"/>
    <property type="match status" value="1"/>
</dbReference>
<evidence type="ECO:0000313" key="9">
    <source>
        <dbReference type="EMBL" id="PJR04215.1"/>
    </source>
</evidence>
<comment type="subcellular location">
    <subcellularLocation>
        <location evidence="1">Cell envelope</location>
    </subcellularLocation>
</comment>
<dbReference type="InterPro" id="IPR058625">
    <property type="entry name" value="MdtA-like_BSH"/>
</dbReference>
<evidence type="ECO:0000256" key="5">
    <source>
        <dbReference type="SAM" id="Phobius"/>
    </source>
</evidence>
<evidence type="ECO:0000313" key="10">
    <source>
        <dbReference type="Proteomes" id="UP000231960"/>
    </source>
</evidence>
<dbReference type="InterPro" id="IPR058627">
    <property type="entry name" value="MdtA-like_C"/>
</dbReference>
<keyword evidence="10" id="KW-1185">Reference proteome</keyword>
<organism evidence="9 10">
    <name type="scientific">Avrilella dinanensis</name>
    <dbReference type="NCBI Taxonomy" id="2008672"/>
    <lineage>
        <taxon>Bacteria</taxon>
        <taxon>Pseudomonadati</taxon>
        <taxon>Bacteroidota</taxon>
        <taxon>Flavobacteriia</taxon>
        <taxon>Flavobacteriales</taxon>
        <taxon>Flavobacteriaceae</taxon>
        <taxon>Avrilella</taxon>
    </lineage>
</organism>
<dbReference type="Gene3D" id="2.40.50.100">
    <property type="match status" value="1"/>
</dbReference>
<keyword evidence="5" id="KW-0812">Transmembrane</keyword>
<comment type="caution">
    <text evidence="9">The sequence shown here is derived from an EMBL/GenBank/DDBJ whole genome shotgun (WGS) entry which is preliminary data.</text>
</comment>
<keyword evidence="5" id="KW-1133">Transmembrane helix</keyword>
<name>A0A2M9R628_9FLAO</name>
<dbReference type="GO" id="GO:0015562">
    <property type="term" value="F:efflux transmembrane transporter activity"/>
    <property type="evidence" value="ECO:0007669"/>
    <property type="project" value="TreeGrafter"/>
</dbReference>
<dbReference type="Gene3D" id="1.10.287.470">
    <property type="entry name" value="Helix hairpin bin"/>
    <property type="match status" value="1"/>
</dbReference>
<keyword evidence="5" id="KW-0472">Membrane</keyword>
<dbReference type="RefSeq" id="WP_100677778.1">
    <property type="nucleotide sequence ID" value="NZ_NIPO01000001.1"/>
</dbReference>
<evidence type="ECO:0000256" key="3">
    <source>
        <dbReference type="ARBA" id="ARBA00022448"/>
    </source>
</evidence>
<dbReference type="Proteomes" id="UP000231960">
    <property type="component" value="Unassembled WGS sequence"/>
</dbReference>
<dbReference type="Gene3D" id="2.40.420.20">
    <property type="match status" value="1"/>
</dbReference>
<keyword evidence="4" id="KW-0175">Coiled coil</keyword>
<gene>
    <name evidence="9" type="ORF">CDL10_06495</name>
</gene>
<feature type="domain" description="AprE-like beta-barrel" evidence="8">
    <location>
        <begin position="227"/>
        <end position="317"/>
    </location>
</feature>
<feature type="transmembrane region" description="Helical" evidence="5">
    <location>
        <begin position="6"/>
        <end position="24"/>
    </location>
</feature>
<dbReference type="InterPro" id="IPR058982">
    <property type="entry name" value="Beta-barrel_AprE"/>
</dbReference>
<accession>A0A2M9R628</accession>
<evidence type="ECO:0000259" key="8">
    <source>
        <dbReference type="Pfam" id="PF26002"/>
    </source>
</evidence>
<evidence type="ECO:0000256" key="2">
    <source>
        <dbReference type="ARBA" id="ARBA00009477"/>
    </source>
</evidence>
<dbReference type="EMBL" id="NIPO01000001">
    <property type="protein sequence ID" value="PJR04215.1"/>
    <property type="molecule type" value="Genomic_DNA"/>
</dbReference>
<comment type="similarity">
    <text evidence="2">Belongs to the membrane fusion protein (MFP) (TC 8.A.1) family.</text>
</comment>
<dbReference type="OrthoDB" id="9809068at2"/>
<dbReference type="Pfam" id="PF25917">
    <property type="entry name" value="BSH_RND"/>
    <property type="match status" value="1"/>
</dbReference>
<dbReference type="AlphaFoldDB" id="A0A2M9R628"/>
<feature type="coiled-coil region" evidence="4">
    <location>
        <begin position="102"/>
        <end position="129"/>
    </location>
</feature>
<keyword evidence="3" id="KW-0813">Transport</keyword>
<dbReference type="Pfam" id="PF25967">
    <property type="entry name" value="RND-MFP_C"/>
    <property type="match status" value="1"/>
</dbReference>
<evidence type="ECO:0000259" key="7">
    <source>
        <dbReference type="Pfam" id="PF25967"/>
    </source>
</evidence>
<evidence type="ECO:0000256" key="4">
    <source>
        <dbReference type="SAM" id="Coils"/>
    </source>
</evidence>
<dbReference type="PANTHER" id="PTHR30469:SF33">
    <property type="entry name" value="SLR1207 PROTEIN"/>
    <property type="match status" value="1"/>
</dbReference>
<sequence>MSRKKIIIIILIIVAAVLVIGMFVSKQFANKGEGTEVEVTAISTSAITEKVSATGKVQPEVEVKISSEVSGEIIDLPVVEGQVVEKGQLLVRINPDLYQSAIDRTIASLSTARANLNQAEAQLAEAKYNFDRNKTLLDKGVISRAEWEKIEAAYEVAKASKNSAYYNVQGAQATVTEAHDNMNRTTIYAPASGTISKLDVELGERVLGTQQMTGTELMRIANLNNMEVEVDVNENDIVKIAVGNKAVIEVDAYMKKKFDGIVTSISNSADETLTADQVTNFKVKIRINKSSYEDLMEGKPETYSPFRPGMTATVDIISNEKSDILAVPIGAIIMHQEEGSDTRKEAVYVKNGDLAEIKYVQTGIQDDKNIEIISGLEKGDEVITGPYSTVSKLLIPGAKVFVKDNLDTVKK</sequence>
<proteinExistence type="inferred from homology"/>
<feature type="domain" description="Multidrug resistance protein MdtA-like C-terminal permuted SH3" evidence="7">
    <location>
        <begin position="346"/>
        <end position="385"/>
    </location>
</feature>
<dbReference type="NCBIfam" id="TIGR01730">
    <property type="entry name" value="RND_mfp"/>
    <property type="match status" value="1"/>
</dbReference>